<evidence type="ECO:0000313" key="4">
    <source>
        <dbReference type="Proteomes" id="UP000435357"/>
    </source>
</evidence>
<gene>
    <name evidence="3" type="ORF">F3059_09840</name>
</gene>
<organism evidence="3 4">
    <name type="scientific">Salibacter halophilus</name>
    <dbReference type="NCBI Taxonomy" id="1803916"/>
    <lineage>
        <taxon>Bacteria</taxon>
        <taxon>Pseudomonadati</taxon>
        <taxon>Bacteroidota</taxon>
        <taxon>Flavobacteriia</taxon>
        <taxon>Flavobacteriales</taxon>
        <taxon>Salibacteraceae</taxon>
        <taxon>Salibacter</taxon>
    </lineage>
</organism>
<dbReference type="RefSeq" id="WP_151168736.1">
    <property type="nucleotide sequence ID" value="NZ_WACR01000008.1"/>
</dbReference>
<dbReference type="AlphaFoldDB" id="A0A6N6M549"/>
<comment type="caution">
    <text evidence="3">The sequence shown here is derived from an EMBL/GenBank/DDBJ whole genome shotgun (WGS) entry which is preliminary data.</text>
</comment>
<feature type="chain" id="PRO_5026961728" description="OmpH family outer membrane protein" evidence="2">
    <location>
        <begin position="24"/>
        <end position="182"/>
    </location>
</feature>
<keyword evidence="4" id="KW-1185">Reference proteome</keyword>
<feature type="coiled-coil region" evidence="1">
    <location>
        <begin position="99"/>
        <end position="130"/>
    </location>
</feature>
<evidence type="ECO:0000313" key="3">
    <source>
        <dbReference type="EMBL" id="KAB1063361.1"/>
    </source>
</evidence>
<accession>A0A6N6M549</accession>
<feature type="signal peptide" evidence="2">
    <location>
        <begin position="1"/>
        <end position="23"/>
    </location>
</feature>
<dbReference type="EMBL" id="WACR01000008">
    <property type="protein sequence ID" value="KAB1063361.1"/>
    <property type="molecule type" value="Genomic_DNA"/>
</dbReference>
<protein>
    <recommendedName>
        <fullName evidence="5">OmpH family outer membrane protein</fullName>
    </recommendedName>
</protein>
<proteinExistence type="predicted"/>
<evidence type="ECO:0000256" key="1">
    <source>
        <dbReference type="SAM" id="Coils"/>
    </source>
</evidence>
<dbReference type="PROSITE" id="PS51257">
    <property type="entry name" value="PROKAR_LIPOPROTEIN"/>
    <property type="match status" value="1"/>
</dbReference>
<sequence length="182" mass="21389">MKKTALFVLLGVLVMACTSNVNQEQIDKIDSLIVTLEHSQKRMDSLNFQEIAEKKEKIEEHIDFIHNNYHDTLSKYLANNLSEYKMTEEEIKKIVLDNREKVEMELDKSIEQLENLKADIQNNLLEEEQAKAYYADEEEAAKKMNQATDKIVKSYQRSERRFKIFYPVADSLITQLNRKGIR</sequence>
<keyword evidence="2" id="KW-0732">Signal</keyword>
<evidence type="ECO:0008006" key="5">
    <source>
        <dbReference type="Google" id="ProtNLM"/>
    </source>
</evidence>
<reference evidence="3 4" key="1">
    <citation type="submission" date="2019-09" db="EMBL/GenBank/DDBJ databases">
        <title>Genomes of Cryomorphaceae.</title>
        <authorList>
            <person name="Bowman J.P."/>
        </authorList>
    </citation>
    <scope>NUCLEOTIDE SEQUENCE [LARGE SCALE GENOMIC DNA]</scope>
    <source>
        <strain evidence="3 4">KCTC 52047</strain>
    </source>
</reference>
<evidence type="ECO:0000256" key="2">
    <source>
        <dbReference type="SAM" id="SignalP"/>
    </source>
</evidence>
<name>A0A6N6M549_9FLAO</name>
<keyword evidence="1" id="KW-0175">Coiled coil</keyword>
<dbReference type="Proteomes" id="UP000435357">
    <property type="component" value="Unassembled WGS sequence"/>
</dbReference>